<keyword evidence="2" id="KW-1185">Reference proteome</keyword>
<organism evidence="1 2">
    <name type="scientific">Ooceraea biroi</name>
    <name type="common">Clonal raider ant</name>
    <name type="synonym">Cerapachys biroi</name>
    <dbReference type="NCBI Taxonomy" id="2015173"/>
    <lineage>
        <taxon>Eukaryota</taxon>
        <taxon>Metazoa</taxon>
        <taxon>Ecdysozoa</taxon>
        <taxon>Arthropoda</taxon>
        <taxon>Hexapoda</taxon>
        <taxon>Insecta</taxon>
        <taxon>Pterygota</taxon>
        <taxon>Neoptera</taxon>
        <taxon>Endopterygota</taxon>
        <taxon>Hymenoptera</taxon>
        <taxon>Apocrita</taxon>
        <taxon>Aculeata</taxon>
        <taxon>Formicoidea</taxon>
        <taxon>Formicidae</taxon>
        <taxon>Dorylinae</taxon>
        <taxon>Ooceraea</taxon>
    </lineage>
</organism>
<reference evidence="1 2" key="1">
    <citation type="journal article" date="2014" name="Curr. Biol.">
        <title>The genome of the clonal raider ant Cerapachys biroi.</title>
        <authorList>
            <person name="Oxley P.R."/>
            <person name="Ji L."/>
            <person name="Fetter-Pruneda I."/>
            <person name="McKenzie S.K."/>
            <person name="Li C."/>
            <person name="Hu H."/>
            <person name="Zhang G."/>
            <person name="Kronauer D.J."/>
        </authorList>
    </citation>
    <scope>NUCLEOTIDE SEQUENCE [LARGE SCALE GENOMIC DNA]</scope>
</reference>
<gene>
    <name evidence="1" type="ORF">X777_03954</name>
</gene>
<proteinExistence type="predicted"/>
<name>A0A026WKZ5_OOCBI</name>
<dbReference type="EMBL" id="KK107185">
    <property type="protein sequence ID" value="EZA55779.1"/>
    <property type="molecule type" value="Genomic_DNA"/>
</dbReference>
<sequence length="93" mass="10413">MTGTWGEYAQHHVSIMCLSVIIGPPRQQFLHDDGVRDHQPCYNVTSCCQLIHKKKNSESCQFCGPTIGHKLLRRNQTAARDGIFQCGAQLTIS</sequence>
<dbReference type="AlphaFoldDB" id="A0A026WKZ5"/>
<evidence type="ECO:0000313" key="1">
    <source>
        <dbReference type="EMBL" id="EZA55779.1"/>
    </source>
</evidence>
<evidence type="ECO:0000313" key="2">
    <source>
        <dbReference type="Proteomes" id="UP000053097"/>
    </source>
</evidence>
<accession>A0A026WKZ5</accession>
<dbReference type="Proteomes" id="UP000053097">
    <property type="component" value="Unassembled WGS sequence"/>
</dbReference>
<protein>
    <submittedName>
        <fullName evidence="1">Uncharacterized protein</fullName>
    </submittedName>
</protein>